<comment type="caution">
    <text evidence="1">The sequence shown here is derived from an EMBL/GenBank/DDBJ whole genome shotgun (WGS) entry which is preliminary data.</text>
</comment>
<sequence>MENKYKELADFEFNEIDINLKETEFIKEYSNLNFNGFFFVKTVKTDNLRLKEYLNSVNKNRSGFERKAPFEIATDDAKDFIFNFIKNKSLKKLHLSFYKDDDFVSITQEYNSLEDFRKVPIFDINIKQLKKQLYEIAKRGSLYKHWNLSDSFTNKIISDFINILFDNKKCMIFKLADWSGFDEGLYEGFMLINLNTTQITFFAKDEYFG</sequence>
<organism evidence="1 2">
    <name type="scientific">Chryseobacterium tagetis</name>
    <dbReference type="NCBI Taxonomy" id="2801334"/>
    <lineage>
        <taxon>Bacteria</taxon>
        <taxon>Pseudomonadati</taxon>
        <taxon>Bacteroidota</taxon>
        <taxon>Flavobacteriia</taxon>
        <taxon>Flavobacteriales</taxon>
        <taxon>Weeksellaceae</taxon>
        <taxon>Chryseobacterium group</taxon>
        <taxon>Chryseobacterium</taxon>
    </lineage>
</organism>
<evidence type="ECO:0000313" key="2">
    <source>
        <dbReference type="Proteomes" id="UP000618240"/>
    </source>
</evidence>
<name>A0ABS8A3R5_9FLAO</name>
<reference evidence="1 2" key="1">
    <citation type="submission" date="2021-09" db="EMBL/GenBank/DDBJ databases">
        <title>Genome sequencing and assembly of Chryseobacterium sp. RG1.</title>
        <authorList>
            <person name="Chhetri G."/>
        </authorList>
    </citation>
    <scope>NUCLEOTIDE SEQUENCE [LARGE SCALE GENOMIC DNA]</scope>
    <source>
        <strain evidence="1 2">RG1</strain>
    </source>
</reference>
<protein>
    <submittedName>
        <fullName evidence="1">Uncharacterized protein</fullName>
    </submittedName>
</protein>
<keyword evidence="2" id="KW-1185">Reference proteome</keyword>
<dbReference type="RefSeq" id="WP_225689846.1">
    <property type="nucleotide sequence ID" value="NZ_JAERSE020000004.1"/>
</dbReference>
<dbReference type="EMBL" id="JAERSE020000004">
    <property type="protein sequence ID" value="MCA6068639.1"/>
    <property type="molecule type" value="Genomic_DNA"/>
</dbReference>
<accession>A0ABS8A3R5</accession>
<proteinExistence type="predicted"/>
<dbReference type="Proteomes" id="UP000618240">
    <property type="component" value="Unassembled WGS sequence"/>
</dbReference>
<gene>
    <name evidence="1" type="ORF">JI747_015770</name>
</gene>
<evidence type="ECO:0000313" key="1">
    <source>
        <dbReference type="EMBL" id="MCA6068639.1"/>
    </source>
</evidence>